<feature type="transmembrane region" description="Helical" evidence="2">
    <location>
        <begin position="481"/>
        <end position="505"/>
    </location>
</feature>
<organism evidence="3 4">
    <name type="scientific">Chryseobacterium herbae</name>
    <dbReference type="NCBI Taxonomy" id="2976476"/>
    <lineage>
        <taxon>Bacteria</taxon>
        <taxon>Pseudomonadati</taxon>
        <taxon>Bacteroidota</taxon>
        <taxon>Flavobacteriia</taxon>
        <taxon>Flavobacteriales</taxon>
        <taxon>Weeksellaceae</taxon>
        <taxon>Chryseobacterium group</taxon>
        <taxon>Chryseobacterium</taxon>
    </lineage>
</organism>
<dbReference type="Pfam" id="PF10101">
    <property type="entry name" value="DUF2339"/>
    <property type="match status" value="1"/>
</dbReference>
<feature type="transmembrane region" description="Helical" evidence="2">
    <location>
        <begin position="649"/>
        <end position="668"/>
    </location>
</feature>
<gene>
    <name evidence="3" type="ORF">N0B48_01990</name>
</gene>
<feature type="transmembrane region" description="Helical" evidence="2">
    <location>
        <begin position="132"/>
        <end position="149"/>
    </location>
</feature>
<feature type="transmembrane region" description="Helical" evidence="2">
    <location>
        <begin position="704"/>
        <end position="721"/>
    </location>
</feature>
<feature type="transmembrane region" description="Helical" evidence="2">
    <location>
        <begin position="675"/>
        <end position="692"/>
    </location>
</feature>
<dbReference type="PANTHER" id="PTHR38434">
    <property type="entry name" value="BLL2549 PROTEIN"/>
    <property type="match status" value="1"/>
</dbReference>
<feature type="transmembrane region" description="Helical" evidence="2">
    <location>
        <begin position="338"/>
        <end position="357"/>
    </location>
</feature>
<feature type="transmembrane region" description="Helical" evidence="2">
    <location>
        <begin position="235"/>
        <end position="254"/>
    </location>
</feature>
<sequence length="741" mass="85071">MSEILLTILIIAVIFIFSHLNNKIRRLEKEVDDLNSKIKQPHQNILVQQRKEQEHLPVIETATSHPVQEHTAHEERITEETPLRSQPQKDWMQPFFDFLKQNILTIVGIFTLVLGIGYFVKYAIDKNWIGETPRAGLGLAAGAGIMLIGHFLRKNYAVFASIITGGGIAVLYFTTTIAFREYHLFTQNTAFVITTLITIVSIVLAYYYKSEVLIIIALLGGFTAPLMISTGQSNYPFLFTYLTLLNVGMLAASFLKHWKSVGWTAYAFTTIYLFYWTSEQTQLLSIVFYIISYIIFYLFALQDYFKKNILSPWDTLMLVLINFSSIIGLIYIFKTLSYEPVIIFPLAFAAVNAVLLAREYGKKSFGFSYSIFAALTISLITVAVALQFKTHLITSVWAVEASLLLYIWKKSGHGIFKTCFYVLFPLVIIAQLMTWSEYFNTDNMSIVFNPVFLTSLVTIATTILNLFLLKRINETRKQEDNFFENVFAVVSYGIIYLALLLEIIYHISHRPWSAITSIGLLFSIYYIFALILLRKKLDIDTTIQTGLTYLFLILIAFNASFVASEVASAVLYKELSFGFYMIHFLHWIPFIYMVWNASSIPDFYKTNLSYWAISVTIVIAVSCGFYNTYLVGSVSNVSLLYKAKEHFNILYLPIIWTVLSSIFIYISLKKNIPEYSRIGFILFGIMILKLYSYDVWQMDNISRITAFIVLGIILLSSSFTFQRLKNIIKNMVDKKEEEHEN</sequence>
<feature type="coiled-coil region" evidence="1">
    <location>
        <begin position="17"/>
        <end position="44"/>
    </location>
</feature>
<feature type="transmembrane region" description="Helical" evidence="2">
    <location>
        <begin position="212"/>
        <end position="229"/>
    </location>
</feature>
<dbReference type="PANTHER" id="PTHR38434:SF1">
    <property type="entry name" value="BLL2549 PROTEIN"/>
    <property type="match status" value="1"/>
</dbReference>
<accession>A0ABT2IPA0</accession>
<proteinExistence type="predicted"/>
<keyword evidence="4" id="KW-1185">Reference proteome</keyword>
<feature type="transmembrane region" description="Helical" evidence="2">
    <location>
        <begin position="261"/>
        <end position="277"/>
    </location>
</feature>
<feature type="transmembrane region" description="Helical" evidence="2">
    <location>
        <begin position="6"/>
        <end position="22"/>
    </location>
</feature>
<feature type="transmembrane region" description="Helical" evidence="2">
    <location>
        <begin position="446"/>
        <end position="469"/>
    </location>
</feature>
<feature type="transmembrane region" description="Helical" evidence="2">
    <location>
        <begin position="313"/>
        <end position="332"/>
    </location>
</feature>
<reference evidence="3 4" key="1">
    <citation type="submission" date="2022-09" db="EMBL/GenBank/DDBJ databases">
        <title>Chryseobacterium oleae sp.nov., isolated from the inter-root soil of Pyrola calliantha H. Andr. in Tibet.</title>
        <authorList>
            <person name="Li Z."/>
        </authorList>
    </citation>
    <scope>NUCLEOTIDE SEQUENCE [LARGE SCALE GENOMIC DNA]</scope>
    <source>
        <strain evidence="4">pc1-10</strain>
    </source>
</reference>
<comment type="caution">
    <text evidence="3">The sequence shown here is derived from an EMBL/GenBank/DDBJ whole genome shotgun (WGS) entry which is preliminary data.</text>
</comment>
<dbReference type="EMBL" id="JAOAMU010000001">
    <property type="protein sequence ID" value="MCT2560653.1"/>
    <property type="molecule type" value="Genomic_DNA"/>
</dbReference>
<feature type="transmembrane region" description="Helical" evidence="2">
    <location>
        <begin position="102"/>
        <end position="120"/>
    </location>
</feature>
<keyword evidence="1" id="KW-0175">Coiled coil</keyword>
<feature type="transmembrane region" description="Helical" evidence="2">
    <location>
        <begin position="185"/>
        <end position="207"/>
    </location>
</feature>
<evidence type="ECO:0000313" key="4">
    <source>
        <dbReference type="Proteomes" id="UP001525566"/>
    </source>
</evidence>
<feature type="transmembrane region" description="Helical" evidence="2">
    <location>
        <begin position="511"/>
        <end position="533"/>
    </location>
</feature>
<evidence type="ECO:0000313" key="3">
    <source>
        <dbReference type="EMBL" id="MCT2560653.1"/>
    </source>
</evidence>
<keyword evidence="2" id="KW-0472">Membrane</keyword>
<feature type="transmembrane region" description="Helical" evidence="2">
    <location>
        <begin position="545"/>
        <end position="571"/>
    </location>
</feature>
<dbReference type="InterPro" id="IPR019286">
    <property type="entry name" value="DUF2339_TM"/>
</dbReference>
<feature type="transmembrane region" description="Helical" evidence="2">
    <location>
        <begin position="283"/>
        <end position="301"/>
    </location>
</feature>
<keyword evidence="2" id="KW-0812">Transmembrane</keyword>
<protein>
    <submittedName>
        <fullName evidence="3">DUF2339 domain-containing protein</fullName>
    </submittedName>
</protein>
<evidence type="ECO:0000256" key="1">
    <source>
        <dbReference type="SAM" id="Coils"/>
    </source>
</evidence>
<keyword evidence="2" id="KW-1133">Transmembrane helix</keyword>
<dbReference type="RefSeq" id="WP_259836274.1">
    <property type="nucleotide sequence ID" value="NZ_JAOAMU010000001.1"/>
</dbReference>
<feature type="transmembrane region" description="Helical" evidence="2">
    <location>
        <begin position="415"/>
        <end position="434"/>
    </location>
</feature>
<feature type="transmembrane region" description="Helical" evidence="2">
    <location>
        <begin position="392"/>
        <end position="408"/>
    </location>
</feature>
<feature type="transmembrane region" description="Helical" evidence="2">
    <location>
        <begin position="608"/>
        <end position="629"/>
    </location>
</feature>
<dbReference type="Proteomes" id="UP001525566">
    <property type="component" value="Unassembled WGS sequence"/>
</dbReference>
<feature type="transmembrane region" description="Helical" evidence="2">
    <location>
        <begin position="369"/>
        <end position="386"/>
    </location>
</feature>
<feature type="transmembrane region" description="Helical" evidence="2">
    <location>
        <begin position="577"/>
        <end position="596"/>
    </location>
</feature>
<name>A0ABT2IPA0_9FLAO</name>
<evidence type="ECO:0000256" key="2">
    <source>
        <dbReference type="SAM" id="Phobius"/>
    </source>
</evidence>
<feature type="transmembrane region" description="Helical" evidence="2">
    <location>
        <begin position="156"/>
        <end position="179"/>
    </location>
</feature>